<reference evidence="5" key="2">
    <citation type="submission" date="2015-03" db="EMBL/GenBank/DDBJ databases">
        <title>Genome sequence of Paenibacillus beijingensis strain DSM 24997T.</title>
        <authorList>
            <person name="Kwak Y."/>
            <person name="Shin J.-H."/>
        </authorList>
    </citation>
    <scope>NUCLEOTIDE SEQUENCE [LARGE SCALE GENOMIC DNA]</scope>
    <source>
        <strain evidence="5">DSM 24997</strain>
    </source>
</reference>
<accession>A0A0D5NED0</accession>
<dbReference type="SUPFAM" id="SSF46689">
    <property type="entry name" value="Homeodomain-like"/>
    <property type="match status" value="1"/>
</dbReference>
<evidence type="ECO:0000313" key="5">
    <source>
        <dbReference type="Proteomes" id="UP000032633"/>
    </source>
</evidence>
<feature type="domain" description="HTH tetR-type" evidence="3">
    <location>
        <begin position="6"/>
        <end position="66"/>
    </location>
</feature>
<dbReference type="PRINTS" id="PR00455">
    <property type="entry name" value="HTHTETR"/>
</dbReference>
<dbReference type="PANTHER" id="PTHR30055:SF226">
    <property type="entry name" value="HTH-TYPE TRANSCRIPTIONAL REGULATOR PKSA"/>
    <property type="match status" value="1"/>
</dbReference>
<dbReference type="InterPro" id="IPR001647">
    <property type="entry name" value="HTH_TetR"/>
</dbReference>
<dbReference type="Gene3D" id="1.10.357.10">
    <property type="entry name" value="Tetracycline Repressor, domain 2"/>
    <property type="match status" value="1"/>
</dbReference>
<keyword evidence="1 2" id="KW-0238">DNA-binding</keyword>
<keyword evidence="5" id="KW-1185">Reference proteome</keyword>
<dbReference type="PATRIC" id="fig|1126833.4.peg.305"/>
<dbReference type="KEGG" id="pbj:VN24_01355"/>
<reference evidence="4 5" key="1">
    <citation type="journal article" date="2015" name="J. Biotechnol.">
        <title>Complete genome sequence of Paenibacillus beijingensis 7188(T) (=DSM 24997(T)), a novel rhizobacterium from jujube garden soil.</title>
        <authorList>
            <person name="Kwak Y."/>
            <person name="Shin J.H."/>
        </authorList>
    </citation>
    <scope>NUCLEOTIDE SEQUENCE [LARGE SCALE GENOMIC DNA]</scope>
    <source>
        <strain evidence="4 5">DSM 24997</strain>
    </source>
</reference>
<evidence type="ECO:0000313" key="4">
    <source>
        <dbReference type="EMBL" id="AJY73515.1"/>
    </source>
</evidence>
<dbReference type="EMBL" id="CP011058">
    <property type="protein sequence ID" value="AJY73515.1"/>
    <property type="molecule type" value="Genomic_DNA"/>
</dbReference>
<proteinExistence type="predicted"/>
<dbReference type="InterPro" id="IPR050109">
    <property type="entry name" value="HTH-type_TetR-like_transc_reg"/>
</dbReference>
<organism evidence="4 5">
    <name type="scientific">Paenibacillus beijingensis</name>
    <dbReference type="NCBI Taxonomy" id="1126833"/>
    <lineage>
        <taxon>Bacteria</taxon>
        <taxon>Bacillati</taxon>
        <taxon>Bacillota</taxon>
        <taxon>Bacilli</taxon>
        <taxon>Bacillales</taxon>
        <taxon>Paenibacillaceae</taxon>
        <taxon>Paenibacillus</taxon>
    </lineage>
</organism>
<dbReference type="OrthoDB" id="277085at2"/>
<evidence type="ECO:0000256" key="2">
    <source>
        <dbReference type="PROSITE-ProRule" id="PRU00335"/>
    </source>
</evidence>
<dbReference type="GO" id="GO:0003700">
    <property type="term" value="F:DNA-binding transcription factor activity"/>
    <property type="evidence" value="ECO:0007669"/>
    <property type="project" value="TreeGrafter"/>
</dbReference>
<name>A0A0D5NED0_9BACL</name>
<evidence type="ECO:0000259" key="3">
    <source>
        <dbReference type="PROSITE" id="PS50977"/>
    </source>
</evidence>
<sequence length="195" mass="22182">MEEAAAGTADRILLAALRLMQEKGFKSVTIKDIAQASQVSEMTVFRHFETKKGVLEAAVTKYSYIPSFKKLFDERIVWDLEQDLGLIAESYLDSMDHNQSIFLIAVQERTTMPELAGFISENTMQLKQLIAAYFIAMQDKKKMVHSDANVQAMTFLTTLYGYFSSTALWGTQFIRESKEQFIQQFIAAFCNGLKK</sequence>
<dbReference type="STRING" id="1126833.VN24_01355"/>
<evidence type="ECO:0000256" key="1">
    <source>
        <dbReference type="ARBA" id="ARBA00023125"/>
    </source>
</evidence>
<dbReference type="HOGENOM" id="CLU_069356_27_3_9"/>
<dbReference type="Proteomes" id="UP000032633">
    <property type="component" value="Chromosome"/>
</dbReference>
<feature type="DNA-binding region" description="H-T-H motif" evidence="2">
    <location>
        <begin position="29"/>
        <end position="48"/>
    </location>
</feature>
<dbReference type="PROSITE" id="PS50977">
    <property type="entry name" value="HTH_TETR_2"/>
    <property type="match status" value="1"/>
</dbReference>
<dbReference type="GO" id="GO:0000976">
    <property type="term" value="F:transcription cis-regulatory region binding"/>
    <property type="evidence" value="ECO:0007669"/>
    <property type="project" value="TreeGrafter"/>
</dbReference>
<dbReference type="RefSeq" id="WP_045668950.1">
    <property type="nucleotide sequence ID" value="NZ_CP011058.1"/>
</dbReference>
<dbReference type="PANTHER" id="PTHR30055">
    <property type="entry name" value="HTH-TYPE TRANSCRIPTIONAL REGULATOR RUTR"/>
    <property type="match status" value="1"/>
</dbReference>
<gene>
    <name evidence="4" type="ORF">VN24_01355</name>
</gene>
<dbReference type="AlphaFoldDB" id="A0A0D5NED0"/>
<protein>
    <recommendedName>
        <fullName evidence="3">HTH tetR-type domain-containing protein</fullName>
    </recommendedName>
</protein>
<dbReference type="InterPro" id="IPR009057">
    <property type="entry name" value="Homeodomain-like_sf"/>
</dbReference>
<dbReference type="Pfam" id="PF00440">
    <property type="entry name" value="TetR_N"/>
    <property type="match status" value="1"/>
</dbReference>